<name>A0A437MFC3_9PROT</name>
<reference evidence="2 3" key="1">
    <citation type="submission" date="2019-01" db="EMBL/GenBank/DDBJ databases">
        <authorList>
            <person name="Chen W.-M."/>
        </authorList>
    </citation>
    <scope>NUCLEOTIDE SEQUENCE [LARGE SCALE GENOMIC DNA]</scope>
    <source>
        <strain evidence="2 3">CCP-6</strain>
    </source>
</reference>
<dbReference type="EMBL" id="SACL01000004">
    <property type="protein sequence ID" value="RVT96348.1"/>
    <property type="molecule type" value="Genomic_DNA"/>
</dbReference>
<feature type="transmembrane region" description="Helical" evidence="1">
    <location>
        <begin position="23"/>
        <end position="41"/>
    </location>
</feature>
<keyword evidence="1" id="KW-1133">Transmembrane helix</keyword>
<evidence type="ECO:0008006" key="4">
    <source>
        <dbReference type="Google" id="ProtNLM"/>
    </source>
</evidence>
<keyword evidence="1" id="KW-0472">Membrane</keyword>
<dbReference type="Proteomes" id="UP000282957">
    <property type="component" value="Unassembled WGS sequence"/>
</dbReference>
<dbReference type="OrthoDB" id="9943219at2"/>
<protein>
    <recommendedName>
        <fullName evidence="4">DUF4333 domain-containing protein</fullName>
    </recommendedName>
</protein>
<evidence type="ECO:0000256" key="1">
    <source>
        <dbReference type="SAM" id="Phobius"/>
    </source>
</evidence>
<dbReference type="AlphaFoldDB" id="A0A437MFC3"/>
<keyword evidence="1" id="KW-0812">Transmembrane</keyword>
<sequence>MAAPGDTAPVRGSRYQPGTLRRAGLLAVMMLIVLGFVANLLTSQTRRSPLQELVRLGERVAPERLRQDLLALSPIGGDPGPAVQRLSSMGFSCIAPAEAVGAWTCTARIPDPDRRLITFEAKLDTDRGIVRAVTTRASIQTTM</sequence>
<evidence type="ECO:0000313" key="3">
    <source>
        <dbReference type="Proteomes" id="UP000282957"/>
    </source>
</evidence>
<dbReference type="RefSeq" id="WP_127788280.1">
    <property type="nucleotide sequence ID" value="NZ_SACL01000004.1"/>
</dbReference>
<organism evidence="2 3">
    <name type="scientific">Rhodovarius crocodyli</name>
    <dbReference type="NCBI Taxonomy" id="1979269"/>
    <lineage>
        <taxon>Bacteria</taxon>
        <taxon>Pseudomonadati</taxon>
        <taxon>Pseudomonadota</taxon>
        <taxon>Alphaproteobacteria</taxon>
        <taxon>Acetobacterales</taxon>
        <taxon>Roseomonadaceae</taxon>
        <taxon>Rhodovarius</taxon>
    </lineage>
</organism>
<keyword evidence="3" id="KW-1185">Reference proteome</keyword>
<evidence type="ECO:0000313" key="2">
    <source>
        <dbReference type="EMBL" id="RVT96348.1"/>
    </source>
</evidence>
<comment type="caution">
    <text evidence="2">The sequence shown here is derived from an EMBL/GenBank/DDBJ whole genome shotgun (WGS) entry which is preliminary data.</text>
</comment>
<gene>
    <name evidence="2" type="ORF">EOD42_14675</name>
</gene>
<accession>A0A437MFC3</accession>
<proteinExistence type="predicted"/>